<reference evidence="2" key="1">
    <citation type="submission" date="2021-01" db="EMBL/GenBank/DDBJ databases">
        <title>Genomic Encyclopedia of Type Strains, Phase IV (KMG-IV): sequencing the most valuable type-strain genomes for metagenomic binning, comparative biology and taxonomic classification.</title>
        <authorList>
            <person name="Goeker M."/>
        </authorList>
    </citation>
    <scope>NUCLEOTIDE SEQUENCE</scope>
    <source>
        <strain evidence="2">DSM 25523</strain>
    </source>
</reference>
<evidence type="ECO:0000313" key="2">
    <source>
        <dbReference type="EMBL" id="MBM7588738.1"/>
    </source>
</evidence>
<dbReference type="Pfam" id="PF09577">
    <property type="entry name" value="Spore_YpjB"/>
    <property type="match status" value="1"/>
</dbReference>
<keyword evidence="1" id="KW-0472">Membrane</keyword>
<dbReference type="Proteomes" id="UP000717624">
    <property type="component" value="Unassembled WGS sequence"/>
</dbReference>
<keyword evidence="3" id="KW-1185">Reference proteome</keyword>
<evidence type="ECO:0000256" key="1">
    <source>
        <dbReference type="SAM" id="Phobius"/>
    </source>
</evidence>
<keyword evidence="1" id="KW-1133">Transmembrane helix</keyword>
<accession>A0A939BQT6</accession>
<evidence type="ECO:0000313" key="3">
    <source>
        <dbReference type="Proteomes" id="UP000717624"/>
    </source>
</evidence>
<feature type="transmembrane region" description="Helical" evidence="1">
    <location>
        <begin position="241"/>
        <end position="260"/>
    </location>
</feature>
<organism evidence="2 3">
    <name type="scientific">Brevibacillus fulvus</name>
    <dbReference type="NCBI Taxonomy" id="1125967"/>
    <lineage>
        <taxon>Bacteria</taxon>
        <taxon>Bacillati</taxon>
        <taxon>Bacillota</taxon>
        <taxon>Bacilli</taxon>
        <taxon>Bacillales</taxon>
        <taxon>Paenibacillaceae</taxon>
        <taxon>Brevibacillus</taxon>
    </lineage>
</organism>
<dbReference type="RefSeq" id="WP_204516467.1">
    <property type="nucleotide sequence ID" value="NZ_BAABIN010000009.1"/>
</dbReference>
<proteinExistence type="predicted"/>
<dbReference type="InterPro" id="IPR014231">
    <property type="entry name" value="Spore_YpjB"/>
</dbReference>
<dbReference type="AlphaFoldDB" id="A0A939BQT6"/>
<gene>
    <name evidence="2" type="ORF">JOD01_000324</name>
</gene>
<name>A0A939BQT6_9BACL</name>
<protein>
    <submittedName>
        <fullName evidence="2">Sporulation protein YpjB</fullName>
    </submittedName>
</protein>
<keyword evidence="1" id="KW-0812">Transmembrane</keyword>
<dbReference type="EMBL" id="JAFBEB010000001">
    <property type="protein sequence ID" value="MBM7588738.1"/>
    <property type="molecule type" value="Genomic_DNA"/>
</dbReference>
<sequence length="271" mass="30756">MKRNAKILLTLFLAGLLLALPIGYFVVKLEKPTELDELIQLDKTAAELLTLTKKKEIEAAQVRMNQLAQTFPNTVLPGSIRIESLHAVTQSILAAKKVFTGGEADEAALLWHATQVRVAIDALRNADRPMWRDYYASYANQMQNLLDASVERELTEFRAQFDENYRLFLAIKPGMSVQLTEAEMNRIVADYELLAREIRKDDIDWQLVRETLRELSTDMQEAFTGKERSAFATLMSPHSPFAIIFSIFFAVSMALAYAAWKKYDGEQANTI</sequence>
<comment type="caution">
    <text evidence="2">The sequence shown here is derived from an EMBL/GenBank/DDBJ whole genome shotgun (WGS) entry which is preliminary data.</text>
</comment>